<dbReference type="InterPro" id="IPR027483">
    <property type="entry name" value="PInositol-4-P-4/5-kinase_C_sf"/>
</dbReference>
<evidence type="ECO:0000256" key="3">
    <source>
        <dbReference type="ARBA" id="ARBA00022553"/>
    </source>
</evidence>
<evidence type="ECO:0000256" key="11">
    <source>
        <dbReference type="PROSITE-ProRule" id="PRU00781"/>
    </source>
</evidence>
<dbReference type="GO" id="GO:0005886">
    <property type="term" value="C:plasma membrane"/>
    <property type="evidence" value="ECO:0007669"/>
    <property type="project" value="TreeGrafter"/>
</dbReference>
<dbReference type="Proteomes" id="UP000054107">
    <property type="component" value="Unassembled WGS sequence"/>
</dbReference>
<keyword evidence="6 11" id="KW-0418">Kinase</keyword>
<evidence type="ECO:0000256" key="2">
    <source>
        <dbReference type="ARBA" id="ARBA00012172"/>
    </source>
</evidence>
<proteinExistence type="predicted"/>
<name>A0A0B7NCH3_9FUNG</name>
<organism evidence="14 15">
    <name type="scientific">Parasitella parasitica</name>
    <dbReference type="NCBI Taxonomy" id="35722"/>
    <lineage>
        <taxon>Eukaryota</taxon>
        <taxon>Fungi</taxon>
        <taxon>Fungi incertae sedis</taxon>
        <taxon>Mucoromycota</taxon>
        <taxon>Mucoromycotina</taxon>
        <taxon>Mucoromycetes</taxon>
        <taxon>Mucorales</taxon>
        <taxon>Mucorineae</taxon>
        <taxon>Mucoraceae</taxon>
        <taxon>Parasitella</taxon>
    </lineage>
</organism>
<dbReference type="PROSITE" id="PS51455">
    <property type="entry name" value="PIPK"/>
    <property type="match status" value="1"/>
</dbReference>
<feature type="compositionally biased region" description="Polar residues" evidence="12">
    <location>
        <begin position="1"/>
        <end position="18"/>
    </location>
</feature>
<dbReference type="GO" id="GO:0016308">
    <property type="term" value="F:1-phosphatidylinositol-4-phosphate 5-kinase activity"/>
    <property type="evidence" value="ECO:0007669"/>
    <property type="project" value="UniProtKB-EC"/>
</dbReference>
<keyword evidence="3" id="KW-0597">Phosphoprotein</keyword>
<dbReference type="PANTHER" id="PTHR23086:SF8">
    <property type="entry name" value="PHOSPHATIDYLINOSITOL 5-PHOSPHATE 4-KINASE, ISOFORM A"/>
    <property type="match status" value="1"/>
</dbReference>
<dbReference type="Gene3D" id="3.30.810.10">
    <property type="entry name" value="2-Layer Sandwich"/>
    <property type="match status" value="1"/>
</dbReference>
<dbReference type="InterPro" id="IPR023610">
    <property type="entry name" value="PInositol-4/5-P-5/4-kinase"/>
</dbReference>
<dbReference type="AlphaFoldDB" id="A0A0B7NCH3"/>
<dbReference type="InterPro" id="IPR002498">
    <property type="entry name" value="PInositol-4-P-4/5-kinase_core"/>
</dbReference>
<dbReference type="Gene3D" id="3.30.800.10">
    <property type="entry name" value="Phosphatidylinositol Phosphate Kinase II Beta"/>
    <property type="match status" value="1"/>
</dbReference>
<keyword evidence="5 11" id="KW-0547">Nucleotide-binding</keyword>
<dbReference type="CDD" id="cd17303">
    <property type="entry name" value="PIPKc_PIP5K_yeast_like"/>
    <property type="match status" value="1"/>
</dbReference>
<evidence type="ECO:0000256" key="7">
    <source>
        <dbReference type="ARBA" id="ARBA00022840"/>
    </source>
</evidence>
<comment type="catalytic activity">
    <reaction evidence="1">
        <text>a 1,2-diacyl-sn-glycero-3-phospho-(1D-myo-inositol 4-phosphate) + ATP = a 1,2-diacyl-sn-glycero-3-phospho-(1D-myo-inositol-4,5-bisphosphate) + ADP + H(+)</text>
        <dbReference type="Rhea" id="RHEA:14425"/>
        <dbReference type="ChEBI" id="CHEBI:15378"/>
        <dbReference type="ChEBI" id="CHEBI:30616"/>
        <dbReference type="ChEBI" id="CHEBI:58178"/>
        <dbReference type="ChEBI" id="CHEBI:58456"/>
        <dbReference type="ChEBI" id="CHEBI:456216"/>
        <dbReference type="EC" id="2.7.1.68"/>
    </reaction>
</comment>
<dbReference type="STRING" id="35722.A0A0B7NCH3"/>
<dbReference type="GO" id="GO:0005524">
    <property type="term" value="F:ATP binding"/>
    <property type="evidence" value="ECO:0007669"/>
    <property type="project" value="UniProtKB-UniRule"/>
</dbReference>
<gene>
    <name evidence="14" type="primary">PARPA_09354.1 scaffold 36248</name>
</gene>
<dbReference type="OrthoDB" id="20783at2759"/>
<evidence type="ECO:0000259" key="13">
    <source>
        <dbReference type="PROSITE" id="PS51455"/>
    </source>
</evidence>
<evidence type="ECO:0000313" key="15">
    <source>
        <dbReference type="Proteomes" id="UP000054107"/>
    </source>
</evidence>
<evidence type="ECO:0000256" key="10">
    <source>
        <dbReference type="ARBA" id="ARBA00082306"/>
    </source>
</evidence>
<evidence type="ECO:0000256" key="12">
    <source>
        <dbReference type="SAM" id="MobiDB-lite"/>
    </source>
</evidence>
<dbReference type="EC" id="2.7.1.68" evidence="2"/>
<dbReference type="InterPro" id="IPR027484">
    <property type="entry name" value="PInositol-4-P-5-kinase_N"/>
</dbReference>
<dbReference type="EMBL" id="LN731931">
    <property type="protein sequence ID" value="CEP15151.1"/>
    <property type="molecule type" value="Genomic_DNA"/>
</dbReference>
<evidence type="ECO:0000256" key="4">
    <source>
        <dbReference type="ARBA" id="ARBA00022679"/>
    </source>
</evidence>
<dbReference type="FunFam" id="3.30.800.10:FF:000009">
    <property type="entry name" value="Phosphatidylinositol 4-phosphate 5-kinase its3"/>
    <property type="match status" value="1"/>
</dbReference>
<feature type="compositionally biased region" description="Basic and acidic residues" evidence="12">
    <location>
        <begin position="21"/>
        <end position="31"/>
    </location>
</feature>
<dbReference type="SUPFAM" id="SSF56104">
    <property type="entry name" value="SAICAR synthase-like"/>
    <property type="match status" value="1"/>
</dbReference>
<keyword evidence="7 11" id="KW-0067">ATP-binding</keyword>
<evidence type="ECO:0000256" key="9">
    <source>
        <dbReference type="ARBA" id="ARBA00080374"/>
    </source>
</evidence>
<dbReference type="PANTHER" id="PTHR23086">
    <property type="entry name" value="PHOSPHATIDYLINOSITOL-4-PHOSPHATE 5-KINASE"/>
    <property type="match status" value="1"/>
</dbReference>
<keyword evidence="4 11" id="KW-0808">Transferase</keyword>
<evidence type="ECO:0000256" key="1">
    <source>
        <dbReference type="ARBA" id="ARBA00000444"/>
    </source>
</evidence>
<evidence type="ECO:0000256" key="6">
    <source>
        <dbReference type="ARBA" id="ARBA00022777"/>
    </source>
</evidence>
<evidence type="ECO:0000256" key="5">
    <source>
        <dbReference type="ARBA" id="ARBA00022741"/>
    </source>
</evidence>
<reference evidence="14 15" key="1">
    <citation type="submission" date="2014-09" db="EMBL/GenBank/DDBJ databases">
        <authorList>
            <person name="Ellenberger Sabrina"/>
        </authorList>
    </citation>
    <scope>NUCLEOTIDE SEQUENCE [LARGE SCALE GENOMIC DNA]</scope>
    <source>
        <strain evidence="14 15">CBS 412.66</strain>
    </source>
</reference>
<keyword evidence="15" id="KW-1185">Reference proteome</keyword>
<sequence>MALAAHQQTSLQNHNDYFSSKPDDFRTEHQQHPHSIMSLVPASNDKPRSVLTNNTSISTANSPSIHEYPNTTTTTATTTNDYTYNDDNTQQSITQNSLLRSQLSLGQSIETDPTPCSDSEMPPVPKRYSTSFNLAPASSFKKNAQAKQKNRLSRNYTTAAIATETVNDDFAKELSARQKAFRRLSRRKPLEEDDDRVLMGTRISEGHHNYILMYNMLTGIRIAVGRVSAKIDRPLVDQDFSAAHKLAFDVTGDELTPGAKYDFKFKDYAPWVFRALRERFGIDPADYLISLTSKYILSELASAGKSGSFFYYSRDYRFIIKTIHHTEHKFMRKILKEYHDHVSSNPDTLLCRYYGLHRVKLPHGRKIHFVVMGNVLPPNKDIHETYDLKGSTIGRFLPEEEIRKNPYAVMKDLNWEKRANKLQLGPHKRKLFITQLLRDVKLLVRMNIMDYSLMIGVHDIIRGNKDNVRNSTLQTFQPNTKLAERRASMMNRRESKAMLYRKVIMEANPDRLNASELPDTPFDERRNCAFYSDDGGFQATDENNRPAPSLYFLGIIDILTPYDLKKKSEHFFKSMTQDKYEISAVKPKVYGNRFMGFMAKKALEHNEDIPHEYQIESPSPESKKSV</sequence>
<evidence type="ECO:0000256" key="8">
    <source>
        <dbReference type="ARBA" id="ARBA00078403"/>
    </source>
</evidence>
<dbReference type="GO" id="GO:0046854">
    <property type="term" value="P:phosphatidylinositol phosphate biosynthetic process"/>
    <property type="evidence" value="ECO:0007669"/>
    <property type="project" value="UniProtKB-ARBA"/>
</dbReference>
<feature type="compositionally biased region" description="Low complexity" evidence="12">
    <location>
        <begin position="70"/>
        <end position="89"/>
    </location>
</feature>
<protein>
    <recommendedName>
        <fullName evidence="2">1-phosphatidylinositol-4-phosphate 5-kinase</fullName>
        <ecNumber evidence="2">2.7.1.68</ecNumber>
    </recommendedName>
    <alternativeName>
        <fullName evidence="10">1-phosphatidylinositol 4-phosphate kinase</fullName>
    </alternativeName>
    <alternativeName>
        <fullName evidence="8">Diphosphoinositide kinase</fullName>
    </alternativeName>
    <alternativeName>
        <fullName evidence="9">PIP5K</fullName>
    </alternativeName>
</protein>
<accession>A0A0B7NCH3</accession>
<feature type="compositionally biased region" description="Polar residues" evidence="12">
    <location>
        <begin position="50"/>
        <end position="64"/>
    </location>
</feature>
<dbReference type="Pfam" id="PF01504">
    <property type="entry name" value="PIP5K"/>
    <property type="match status" value="1"/>
</dbReference>
<feature type="domain" description="PIPK" evidence="13">
    <location>
        <begin position="204"/>
        <end position="602"/>
    </location>
</feature>
<dbReference type="SMART" id="SM00330">
    <property type="entry name" value="PIPKc"/>
    <property type="match status" value="1"/>
</dbReference>
<evidence type="ECO:0000313" key="14">
    <source>
        <dbReference type="EMBL" id="CEP15151.1"/>
    </source>
</evidence>
<feature type="region of interest" description="Disordered" evidence="12">
    <location>
        <begin position="1"/>
        <end position="89"/>
    </location>
</feature>